<reference evidence="1 2" key="1">
    <citation type="submission" date="2023-07" db="EMBL/GenBank/DDBJ databases">
        <title>Sorghum-associated microbial communities from plants grown in Nebraska, USA.</title>
        <authorList>
            <person name="Schachtman D."/>
        </authorList>
    </citation>
    <scope>NUCLEOTIDE SEQUENCE [LARGE SCALE GENOMIC DNA]</scope>
    <source>
        <strain evidence="1 2">596</strain>
    </source>
</reference>
<protein>
    <submittedName>
        <fullName evidence="1">Uncharacterized protein</fullName>
    </submittedName>
</protein>
<sequence>MKQPDNLALADTTSQSVLDAVKALTNKLSQAPRTIMHFQQPETKALYVKFFSHA</sequence>
<comment type="caution">
    <text evidence="1">The sequence shown here is derived from an EMBL/GenBank/DDBJ whole genome shotgun (WGS) entry which is preliminary data.</text>
</comment>
<gene>
    <name evidence="1" type="ORF">J2W50_003888</name>
</gene>
<name>A0ABU1PIZ3_9BURK</name>
<accession>A0ABU1PIZ3</accession>
<evidence type="ECO:0000313" key="2">
    <source>
        <dbReference type="Proteomes" id="UP001260715"/>
    </source>
</evidence>
<dbReference type="Proteomes" id="UP001260715">
    <property type="component" value="Unassembled WGS sequence"/>
</dbReference>
<dbReference type="EMBL" id="JAVDSJ010000005">
    <property type="protein sequence ID" value="MDR6585670.1"/>
    <property type="molecule type" value="Genomic_DNA"/>
</dbReference>
<evidence type="ECO:0000313" key="1">
    <source>
        <dbReference type="EMBL" id="MDR6585670.1"/>
    </source>
</evidence>
<proteinExistence type="predicted"/>
<keyword evidence="2" id="KW-1185">Reference proteome</keyword>
<dbReference type="RefSeq" id="WP_310011576.1">
    <property type="nucleotide sequence ID" value="NZ_JAVDSJ010000005.1"/>
</dbReference>
<organism evidence="1 2">
    <name type="scientific">Herbaspirillum frisingense</name>
    <dbReference type="NCBI Taxonomy" id="92645"/>
    <lineage>
        <taxon>Bacteria</taxon>
        <taxon>Pseudomonadati</taxon>
        <taxon>Pseudomonadota</taxon>
        <taxon>Betaproteobacteria</taxon>
        <taxon>Burkholderiales</taxon>
        <taxon>Oxalobacteraceae</taxon>
        <taxon>Herbaspirillum</taxon>
    </lineage>
</organism>